<protein>
    <recommendedName>
        <fullName evidence="1">Reverse transcriptase domain-containing protein</fullName>
    </recommendedName>
</protein>
<evidence type="ECO:0000259" key="1">
    <source>
        <dbReference type="Pfam" id="PF00078"/>
    </source>
</evidence>
<gene>
    <name evidence="2" type="ORF">CB5_LOCUS15961</name>
</gene>
<dbReference type="PANTHER" id="PTHR19446">
    <property type="entry name" value="REVERSE TRANSCRIPTASES"/>
    <property type="match status" value="1"/>
</dbReference>
<accession>A0A6V7PPH3</accession>
<dbReference type="Pfam" id="PF00078">
    <property type="entry name" value="RVT_1"/>
    <property type="match status" value="1"/>
</dbReference>
<dbReference type="InterPro" id="IPR000477">
    <property type="entry name" value="RT_dom"/>
</dbReference>
<evidence type="ECO:0000313" key="2">
    <source>
        <dbReference type="EMBL" id="CAD1832750.1"/>
    </source>
</evidence>
<proteinExistence type="predicted"/>
<dbReference type="EMBL" id="LR862150">
    <property type="protein sequence ID" value="CAD1832750.1"/>
    <property type="molecule type" value="Genomic_DNA"/>
</dbReference>
<feature type="domain" description="Reverse transcriptase" evidence="1">
    <location>
        <begin position="105"/>
        <end position="195"/>
    </location>
</feature>
<sequence>MDSFCSSKAITNLASPTRQSIHLPSLYGSGDLDLSILQTPFTLDEVKSAVFSSAPEKAPRPDHFPMLFYQRFWNILKLDLFDVFTRFYDGPLNLRDINLSWICPIPKKPIVATARDLRPISLIHGVAKIISKVLASRLQVVMAELINPFQTAFVKGRNILDNFYTAHVLIHHLYSSKQKAALFKIDFERAFDHIN</sequence>
<reference evidence="2" key="1">
    <citation type="submission" date="2020-07" db="EMBL/GenBank/DDBJ databases">
        <authorList>
            <person name="Lin J."/>
        </authorList>
    </citation>
    <scope>NUCLEOTIDE SEQUENCE</scope>
</reference>
<dbReference type="AlphaFoldDB" id="A0A6V7PPH3"/>
<organism evidence="2">
    <name type="scientific">Ananas comosus var. bracteatus</name>
    <name type="common">red pineapple</name>
    <dbReference type="NCBI Taxonomy" id="296719"/>
    <lineage>
        <taxon>Eukaryota</taxon>
        <taxon>Viridiplantae</taxon>
        <taxon>Streptophyta</taxon>
        <taxon>Embryophyta</taxon>
        <taxon>Tracheophyta</taxon>
        <taxon>Spermatophyta</taxon>
        <taxon>Magnoliopsida</taxon>
        <taxon>Liliopsida</taxon>
        <taxon>Poales</taxon>
        <taxon>Bromeliaceae</taxon>
        <taxon>Bromelioideae</taxon>
        <taxon>Ananas</taxon>
    </lineage>
</organism>
<name>A0A6V7PPH3_ANACO</name>